<evidence type="ECO:0000256" key="1">
    <source>
        <dbReference type="SAM" id="MobiDB-lite"/>
    </source>
</evidence>
<feature type="compositionally biased region" description="Basic and acidic residues" evidence="1">
    <location>
        <begin position="134"/>
        <end position="144"/>
    </location>
</feature>
<feature type="region of interest" description="Disordered" evidence="1">
    <location>
        <begin position="288"/>
        <end position="309"/>
    </location>
</feature>
<gene>
    <name evidence="2" type="ORF">MKK02DRAFT_40569</name>
</gene>
<keyword evidence="3" id="KW-1185">Reference proteome</keyword>
<feature type="compositionally biased region" description="Polar residues" evidence="1">
    <location>
        <begin position="294"/>
        <end position="304"/>
    </location>
</feature>
<evidence type="ECO:0000313" key="2">
    <source>
        <dbReference type="EMBL" id="KAI9632264.1"/>
    </source>
</evidence>
<sequence>MGTSAFPTPQQPAKRAVNLTAGAFSFATPSPGSKGKRDVKGKGKERDGRSAGAMSALSAVGLQTPQPRGGQANVGGGVEVKREERTGGGAAEKRDGDMRAMVTPIRELSRPPTAAGSSAIKLSSVIPLPPTTIAKKEREDERSTKTPRKMTSLSSFATPWGLPSRSGPNDRPVTPDHTPGSSKRRRLGDLEVQLPVQKVKEEKEDLGRRVALRYMGEGVRLEGVGQIEEVGKDEGEKEVGVGISPRKGKVKWTGRGEPPLALRLNALLTTQTSSLTLFYTSLQHTLHPSHPSHRSANTSGNSSKVETKPILPPSALEHIRTAPFRLRLIRPLSPREHAAQLWLASVRTWPLPPGKTGWAEAAEDEIPPEEVLVNFAQAAKGAAGVGGPGADVKVIAGRWWDRVERGEKVDDGESGRWEVGVWSEWSVIDLPVEEEGEGMGGMEDVEVLRSGRKVVFVSRYMIADRR</sequence>
<dbReference type="GeneID" id="77730361"/>
<dbReference type="Proteomes" id="UP001164286">
    <property type="component" value="Unassembled WGS sequence"/>
</dbReference>
<feature type="compositionally biased region" description="Basic and acidic residues" evidence="1">
    <location>
        <begin position="79"/>
        <end position="98"/>
    </location>
</feature>
<comment type="caution">
    <text evidence="2">The sequence shown here is derived from an EMBL/GenBank/DDBJ whole genome shotgun (WGS) entry which is preliminary data.</text>
</comment>
<proteinExistence type="predicted"/>
<dbReference type="EMBL" id="JAKWFO010000014">
    <property type="protein sequence ID" value="KAI9632264.1"/>
    <property type="molecule type" value="Genomic_DNA"/>
</dbReference>
<dbReference type="AlphaFoldDB" id="A0AA38LS65"/>
<feature type="compositionally biased region" description="Basic and acidic residues" evidence="1">
    <location>
        <begin position="35"/>
        <end position="49"/>
    </location>
</feature>
<evidence type="ECO:0000313" key="3">
    <source>
        <dbReference type="Proteomes" id="UP001164286"/>
    </source>
</evidence>
<protein>
    <submittedName>
        <fullName evidence="2">Uncharacterized protein</fullName>
    </submittedName>
</protein>
<dbReference type="RefSeq" id="XP_052942041.1">
    <property type="nucleotide sequence ID" value="XM_053091156.1"/>
</dbReference>
<accession>A0AA38LS65</accession>
<name>A0AA38LS65_9TREE</name>
<reference evidence="2" key="1">
    <citation type="journal article" date="2022" name="G3 (Bethesda)">
        <title>High quality genome of the basidiomycete yeast Dioszegia hungarica PDD-24b-2 isolated from cloud water.</title>
        <authorList>
            <person name="Jarrige D."/>
            <person name="Haridas S."/>
            <person name="Bleykasten-Grosshans C."/>
            <person name="Joly M."/>
            <person name="Nadalig T."/>
            <person name="Sancelme M."/>
            <person name="Vuilleumier S."/>
            <person name="Grigoriev I.V."/>
            <person name="Amato P."/>
            <person name="Bringel F."/>
        </authorList>
    </citation>
    <scope>NUCLEOTIDE SEQUENCE</scope>
    <source>
        <strain evidence="2">PDD-24b-2</strain>
    </source>
</reference>
<organism evidence="2 3">
    <name type="scientific">Dioszegia hungarica</name>
    <dbReference type="NCBI Taxonomy" id="4972"/>
    <lineage>
        <taxon>Eukaryota</taxon>
        <taxon>Fungi</taxon>
        <taxon>Dikarya</taxon>
        <taxon>Basidiomycota</taxon>
        <taxon>Agaricomycotina</taxon>
        <taxon>Tremellomycetes</taxon>
        <taxon>Tremellales</taxon>
        <taxon>Bulleribasidiaceae</taxon>
        <taxon>Dioszegia</taxon>
    </lineage>
</organism>
<feature type="region of interest" description="Disordered" evidence="1">
    <location>
        <begin position="22"/>
        <end position="188"/>
    </location>
</feature>